<protein>
    <submittedName>
        <fullName evidence="1">tRNA isopentenyl-2-thiomethyl-A-37 hydroxylase MiaE</fullName>
    </submittedName>
</protein>
<keyword evidence="4" id="KW-1185">Reference proteome</keyword>
<evidence type="ECO:0000313" key="1">
    <source>
        <dbReference type="EMBL" id="UXE37749.1"/>
    </source>
</evidence>
<dbReference type="InterPro" id="IPR012347">
    <property type="entry name" value="Ferritin-like"/>
</dbReference>
<evidence type="ECO:0000313" key="3">
    <source>
        <dbReference type="Proteomes" id="UP001064206"/>
    </source>
</evidence>
<evidence type="ECO:0000313" key="4">
    <source>
        <dbReference type="Proteomes" id="UP001350972"/>
    </source>
</evidence>
<reference evidence="1" key="1">
    <citation type="submission" date="2022-09" db="EMBL/GenBank/DDBJ databases">
        <title>Multidrug resistance Raoultella ornithinolytica Strain MQB_Silv_108.</title>
        <authorList>
            <person name="Quintela-Baluja M."/>
        </authorList>
    </citation>
    <scope>NUCLEOTIDE SEQUENCE</scope>
    <source>
        <strain evidence="1">MQB_Silv_108</strain>
    </source>
</reference>
<sequence>MDYPQILAPVSHFLHCPTPQAWIDEARKPENLPLLLTDHMVCELKAAQNALLLVRKYVADKEGADELLACLKPYEDFTYRRGPEPDFVALHKRINKSAMPQTDDPWSRQLVDSMVLLIKEELHHFWQVREMMQAHAIPYVKITASNYARGLRREVRSHEPVMLIDKLICGAYIEARSCERFAALAPWLNDDLQKFYLSLLRSEARHYQDYLDLAQQIAEEDISERIHQLGEAEAALILRPEAEFRFHSGVPMVAA</sequence>
<dbReference type="PIRSF" id="PIRSF020736">
    <property type="entry name" value="MiaE"/>
    <property type="match status" value="1"/>
</dbReference>
<dbReference type="PANTHER" id="PTHR42637">
    <property type="entry name" value="TRNA-(MS[2]IO[6]A)-HYDROXYLASE"/>
    <property type="match status" value="1"/>
</dbReference>
<dbReference type="AlphaFoldDB" id="A0A1Y6GND7"/>
<dbReference type="PANTHER" id="PTHR42637:SF1">
    <property type="entry name" value="TRNA 2-(METHYLSULFANYL)-N(6)-ISOPENTENYLADENOSINE(37) HYDROXYLASE"/>
    <property type="match status" value="1"/>
</dbReference>
<accession>A0A1Y6GND7</accession>
<dbReference type="EMBL" id="CP104450">
    <property type="protein sequence ID" value="UXE37749.1"/>
    <property type="molecule type" value="Genomic_DNA"/>
</dbReference>
<proteinExistence type="predicted"/>
<dbReference type="InterPro" id="IPR010386">
    <property type="entry name" value="tRNA-Hydrxlase_MiaE"/>
</dbReference>
<dbReference type="SUPFAM" id="SSF47240">
    <property type="entry name" value="Ferritin-like"/>
    <property type="match status" value="1"/>
</dbReference>
<dbReference type="STRING" id="54291.TE10_04790"/>
<dbReference type="PaxDb" id="1286170-RORB6_16260"/>
<dbReference type="NCBIfam" id="NF047790">
    <property type="entry name" value="tRNAmsioHdxaseMiaE"/>
    <property type="match status" value="1"/>
</dbReference>
<dbReference type="EMBL" id="CP145163">
    <property type="protein sequence ID" value="WWC11315.1"/>
    <property type="molecule type" value="Genomic_DNA"/>
</dbReference>
<dbReference type="GO" id="GO:0006400">
    <property type="term" value="P:tRNA modification"/>
    <property type="evidence" value="ECO:0007669"/>
    <property type="project" value="InterPro"/>
</dbReference>
<dbReference type="RefSeq" id="WP_004857296.1">
    <property type="nucleotide sequence ID" value="NZ_ABDFAB020000004.1"/>
</dbReference>
<organism evidence="1 3">
    <name type="scientific">Raoultella ornithinolytica</name>
    <name type="common">Klebsiella ornithinolytica</name>
    <dbReference type="NCBI Taxonomy" id="54291"/>
    <lineage>
        <taxon>Bacteria</taxon>
        <taxon>Pseudomonadati</taxon>
        <taxon>Pseudomonadota</taxon>
        <taxon>Gammaproteobacteria</taxon>
        <taxon>Enterobacterales</taxon>
        <taxon>Enterobacteriaceae</taxon>
        <taxon>Klebsiella/Raoultella group</taxon>
        <taxon>Raoultella</taxon>
    </lineage>
</organism>
<gene>
    <name evidence="2" type="primary">miaE</name>
    <name evidence="2" type="ORF">LM286_23975</name>
    <name evidence="1" type="ORF">N2J37_25145</name>
</gene>
<dbReference type="Proteomes" id="UP001350972">
    <property type="component" value="Chromosome"/>
</dbReference>
<dbReference type="Gene3D" id="1.20.1260.10">
    <property type="match status" value="1"/>
</dbReference>
<dbReference type="Pfam" id="PF06175">
    <property type="entry name" value="MiaE"/>
    <property type="match status" value="1"/>
</dbReference>
<name>A0A1Y6GND7_RAOOR</name>
<dbReference type="GO" id="GO:0045301">
    <property type="term" value="F:tRNA 2-(methylsulfanyl)-N(6)-isopentenyladenosine(37) hydroxylase activity"/>
    <property type="evidence" value="ECO:0007669"/>
    <property type="project" value="InterPro"/>
</dbReference>
<evidence type="ECO:0000313" key="2">
    <source>
        <dbReference type="EMBL" id="WWC11315.1"/>
    </source>
</evidence>
<dbReference type="InterPro" id="IPR009078">
    <property type="entry name" value="Ferritin-like_SF"/>
</dbReference>
<dbReference type="eggNOG" id="COG4445">
    <property type="taxonomic scope" value="Bacteria"/>
</dbReference>
<dbReference type="Proteomes" id="UP001064206">
    <property type="component" value="Chromosome"/>
</dbReference>
<reference evidence="2 4" key="2">
    <citation type="submission" date="2024-02" db="EMBL/GenBank/DDBJ databases">
        <title>Tn5403 promotes plasmid rearrangements and degradation of the Klebsiella pneumoniae carbapenemase (KPC) transposon Tn4401.</title>
        <authorList>
            <person name="Sheppard A.E."/>
            <person name="Barry K.E."/>
            <person name="Parikh H.I."/>
            <person name="Vegesana K."/>
            <person name="Sebra R."/>
            <person name="George S."/>
            <person name="Sanderson N.D."/>
            <person name="Stoesser N."/>
            <person name="Eyre D.W."/>
            <person name="Crook D.W."/>
            <person name="Walker A.S."/>
            <person name="Mathers A.J."/>
        </authorList>
    </citation>
    <scope>NUCLEOTIDE SEQUENCE [LARGE SCALE GENOMIC DNA]</scope>
    <source>
        <strain evidence="2 4">CAV1921</strain>
    </source>
</reference>